<accession>A0A2T5JAJ5</accession>
<dbReference type="SUPFAM" id="SSF49265">
    <property type="entry name" value="Fibronectin type III"/>
    <property type="match status" value="1"/>
</dbReference>
<evidence type="ECO:0000313" key="3">
    <source>
        <dbReference type="Proteomes" id="UP000244168"/>
    </source>
</evidence>
<name>A0A2T5JAJ5_9SPHI</name>
<organism evidence="2 3">
    <name type="scientific">Mucilaginibacter yixingensis</name>
    <dbReference type="NCBI Taxonomy" id="1295612"/>
    <lineage>
        <taxon>Bacteria</taxon>
        <taxon>Pseudomonadati</taxon>
        <taxon>Bacteroidota</taxon>
        <taxon>Sphingobacteriia</taxon>
        <taxon>Sphingobacteriales</taxon>
        <taxon>Sphingobacteriaceae</taxon>
        <taxon>Mucilaginibacter</taxon>
    </lineage>
</organism>
<dbReference type="OrthoDB" id="691503at2"/>
<evidence type="ECO:0000256" key="1">
    <source>
        <dbReference type="SAM" id="SignalP"/>
    </source>
</evidence>
<dbReference type="Proteomes" id="UP000244168">
    <property type="component" value="Unassembled WGS sequence"/>
</dbReference>
<proteinExistence type="predicted"/>
<protein>
    <submittedName>
        <fullName evidence="2">Uncharacterized protein DUF4957</fullName>
    </submittedName>
</protein>
<dbReference type="InterPro" id="IPR013783">
    <property type="entry name" value="Ig-like_fold"/>
</dbReference>
<evidence type="ECO:0000313" key="2">
    <source>
        <dbReference type="EMBL" id="PTQ97875.1"/>
    </source>
</evidence>
<feature type="signal peptide" evidence="1">
    <location>
        <begin position="1"/>
        <end position="21"/>
    </location>
</feature>
<dbReference type="PROSITE" id="PS51257">
    <property type="entry name" value="PROKAR_LIPOPROTEIN"/>
    <property type="match status" value="1"/>
</dbReference>
<dbReference type="InterPro" id="IPR036116">
    <property type="entry name" value="FN3_sf"/>
</dbReference>
<dbReference type="AlphaFoldDB" id="A0A2T5JAJ5"/>
<sequence length="563" mass="59970">MKNLKRYTAITAMLFVAAVLVTSCKKSLDGKVEDPSLNRSFMPSNVSVSTAKDSAKVKWNAQLYATKGMKYTVDFSTDSLFAKVDYTTVVDTLAAVVIEPTIKLNTPYFTRVKVNAQNGKAESTYAYATRSFKLTGQQFLKVVRDFEITSSSVLIHWSVNASTAGVSSVIFTPADGGTAITTNITAADVTAGQKLVTGLNPATKYTVQLLADTKSKGIISVTTAANITYTQTLSPTDNLATAITNAADGAVIGLSPGTYNLSSIASVTQKNITIRSTSNDPTNTKVLAREFDLVGTGAGLTLAGIEFNGNYAGTSYGVQFIALYGTQATTGAAATFGNVRIDNCIIHDFTRCIFRGNYGTNPNDQKITSITVNNSQFYNIDQTNLGGYYMFSMEKLQLNVFAITKSTFYSVGEGMINMSTVLPTTNTAPTIQIDYCTFNNVGGNGKYLLMDANSNNVNFSCTNNIIANAPINTTGNTIQATLLRSTGAASLNSFWYNDHFKLVNAPGGSAVALTGLGIINDNTIDLGWTAATTNFLLTPTSTNTALFSGSSNGTTIGDPRWAY</sequence>
<reference evidence="2 3" key="1">
    <citation type="submission" date="2018-04" db="EMBL/GenBank/DDBJ databases">
        <title>Genomic Encyclopedia of Archaeal and Bacterial Type Strains, Phase II (KMG-II): from individual species to whole genera.</title>
        <authorList>
            <person name="Goeker M."/>
        </authorList>
    </citation>
    <scope>NUCLEOTIDE SEQUENCE [LARGE SCALE GENOMIC DNA]</scope>
    <source>
        <strain evidence="2 3">DSM 26809</strain>
    </source>
</reference>
<dbReference type="EMBL" id="QAOQ01000003">
    <property type="protein sequence ID" value="PTQ97875.1"/>
    <property type="molecule type" value="Genomic_DNA"/>
</dbReference>
<dbReference type="RefSeq" id="WP_107828078.1">
    <property type="nucleotide sequence ID" value="NZ_CP160205.1"/>
</dbReference>
<comment type="caution">
    <text evidence="2">The sequence shown here is derived from an EMBL/GenBank/DDBJ whole genome shotgun (WGS) entry which is preliminary data.</text>
</comment>
<keyword evidence="3" id="KW-1185">Reference proteome</keyword>
<keyword evidence="1" id="KW-0732">Signal</keyword>
<dbReference type="Gene3D" id="2.60.40.10">
    <property type="entry name" value="Immunoglobulins"/>
    <property type="match status" value="1"/>
</dbReference>
<dbReference type="CDD" id="cd00063">
    <property type="entry name" value="FN3"/>
    <property type="match status" value="1"/>
</dbReference>
<dbReference type="InterPro" id="IPR003961">
    <property type="entry name" value="FN3_dom"/>
</dbReference>
<dbReference type="InterPro" id="IPR011050">
    <property type="entry name" value="Pectin_lyase_fold/virulence"/>
</dbReference>
<dbReference type="SUPFAM" id="SSF51126">
    <property type="entry name" value="Pectin lyase-like"/>
    <property type="match status" value="1"/>
</dbReference>
<gene>
    <name evidence="2" type="ORF">C8P68_10334</name>
</gene>
<feature type="chain" id="PRO_5015625450" evidence="1">
    <location>
        <begin position="22"/>
        <end position="563"/>
    </location>
</feature>